<dbReference type="GO" id="GO:0003676">
    <property type="term" value="F:nucleic acid binding"/>
    <property type="evidence" value="ECO:0007669"/>
    <property type="project" value="InterPro"/>
</dbReference>
<feature type="domain" description="GAG-pre-integrase" evidence="3">
    <location>
        <begin position="947"/>
        <end position="1019"/>
    </location>
</feature>
<name>A0A6L2M9L9_TANCI</name>
<dbReference type="InterPro" id="IPR036397">
    <property type="entry name" value="RNaseH_sf"/>
</dbReference>
<feature type="region of interest" description="Disordered" evidence="1">
    <location>
        <begin position="483"/>
        <end position="513"/>
    </location>
</feature>
<proteinExistence type="predicted"/>
<feature type="region of interest" description="Disordered" evidence="1">
    <location>
        <begin position="528"/>
        <end position="592"/>
    </location>
</feature>
<feature type="compositionally biased region" description="Polar residues" evidence="1">
    <location>
        <begin position="1178"/>
        <end position="1202"/>
    </location>
</feature>
<feature type="compositionally biased region" description="Acidic residues" evidence="1">
    <location>
        <begin position="82"/>
        <end position="94"/>
    </location>
</feature>
<dbReference type="InterPro" id="IPR012337">
    <property type="entry name" value="RNaseH-like_sf"/>
</dbReference>
<dbReference type="EMBL" id="BKCJ010006095">
    <property type="protein sequence ID" value="GEU70340.1"/>
    <property type="molecule type" value="Genomic_DNA"/>
</dbReference>
<feature type="domain" description="Reverse transcriptase Ty1/copia-type" evidence="2">
    <location>
        <begin position="1333"/>
        <end position="1453"/>
    </location>
</feature>
<protein>
    <submittedName>
        <fullName evidence="4">Retrovirus-related Pol polyprotein from transposon TNT 1-94</fullName>
    </submittedName>
</protein>
<feature type="region of interest" description="Disordered" evidence="1">
    <location>
        <begin position="59"/>
        <end position="202"/>
    </location>
</feature>
<feature type="compositionally biased region" description="Acidic residues" evidence="1">
    <location>
        <begin position="533"/>
        <end position="549"/>
    </location>
</feature>
<dbReference type="InterPro" id="IPR025724">
    <property type="entry name" value="GAG-pre-integrase_dom"/>
</dbReference>
<evidence type="ECO:0000313" key="4">
    <source>
        <dbReference type="EMBL" id="GEU70340.1"/>
    </source>
</evidence>
<feature type="region of interest" description="Disordered" evidence="1">
    <location>
        <begin position="1008"/>
        <end position="1030"/>
    </location>
</feature>
<evidence type="ECO:0000256" key="1">
    <source>
        <dbReference type="SAM" id="MobiDB-lite"/>
    </source>
</evidence>
<evidence type="ECO:0000259" key="3">
    <source>
        <dbReference type="Pfam" id="PF13976"/>
    </source>
</evidence>
<accession>A0A6L2M9L9</accession>
<evidence type="ECO:0000259" key="2">
    <source>
        <dbReference type="Pfam" id="PF07727"/>
    </source>
</evidence>
<feature type="compositionally biased region" description="Polar residues" evidence="1">
    <location>
        <begin position="866"/>
        <end position="875"/>
    </location>
</feature>
<reference evidence="4" key="1">
    <citation type="journal article" date="2019" name="Sci. Rep.">
        <title>Draft genome of Tanacetum cinerariifolium, the natural source of mosquito coil.</title>
        <authorList>
            <person name="Yamashiro T."/>
            <person name="Shiraishi A."/>
            <person name="Satake H."/>
            <person name="Nakayama K."/>
        </authorList>
    </citation>
    <scope>NUCLEOTIDE SEQUENCE</scope>
</reference>
<dbReference type="SUPFAM" id="SSF53098">
    <property type="entry name" value="Ribonuclease H-like"/>
    <property type="match status" value="1"/>
</dbReference>
<dbReference type="Pfam" id="PF13976">
    <property type="entry name" value="gag_pre-integrs"/>
    <property type="match status" value="1"/>
</dbReference>
<feature type="region of interest" description="Disordered" evidence="1">
    <location>
        <begin position="1473"/>
        <end position="1512"/>
    </location>
</feature>
<dbReference type="PANTHER" id="PTHR48125:SF10">
    <property type="entry name" value="OS12G0136300 PROTEIN"/>
    <property type="match status" value="1"/>
</dbReference>
<feature type="region of interest" description="Disordered" evidence="1">
    <location>
        <begin position="1"/>
        <end position="23"/>
    </location>
</feature>
<dbReference type="PANTHER" id="PTHR48125">
    <property type="entry name" value="LP07818P1"/>
    <property type="match status" value="1"/>
</dbReference>
<feature type="compositionally biased region" description="Low complexity" evidence="1">
    <location>
        <begin position="503"/>
        <end position="513"/>
    </location>
</feature>
<feature type="compositionally biased region" description="Acidic residues" evidence="1">
    <location>
        <begin position="573"/>
        <end position="582"/>
    </location>
</feature>
<feature type="region of interest" description="Disordered" evidence="1">
    <location>
        <begin position="679"/>
        <end position="711"/>
    </location>
</feature>
<gene>
    <name evidence="4" type="ORF">Tci_042318</name>
</gene>
<organism evidence="4">
    <name type="scientific">Tanacetum cinerariifolium</name>
    <name type="common">Dalmatian daisy</name>
    <name type="synonym">Chrysanthemum cinerariifolium</name>
    <dbReference type="NCBI Taxonomy" id="118510"/>
    <lineage>
        <taxon>Eukaryota</taxon>
        <taxon>Viridiplantae</taxon>
        <taxon>Streptophyta</taxon>
        <taxon>Embryophyta</taxon>
        <taxon>Tracheophyta</taxon>
        <taxon>Spermatophyta</taxon>
        <taxon>Magnoliopsida</taxon>
        <taxon>eudicotyledons</taxon>
        <taxon>Gunneridae</taxon>
        <taxon>Pentapetalae</taxon>
        <taxon>asterids</taxon>
        <taxon>campanulids</taxon>
        <taxon>Asterales</taxon>
        <taxon>Asteraceae</taxon>
        <taxon>Asteroideae</taxon>
        <taxon>Anthemideae</taxon>
        <taxon>Anthemidinae</taxon>
        <taxon>Tanacetum</taxon>
    </lineage>
</organism>
<sequence>MLDSDESGVTYTSSPFEDLSDIGSLRADDHEHLELPGMLEDPYVEVALQAPPSLDYIFGLKEPEQAPPLPDYVPVPQHADDEIVVEDQPYDEDASPTAQPPEYVPESDLEAYPEEDDDEDPKEDPVDYPTDGGDDGDDEEGSSEDDEDDDMDIEADEEEEEHPAPANSVVVALPAADQASSAKETEPFETDESAATPPPYPAYRMTARISIPAPVLVPAWSDSEVARLPAISTPPSSPLSPLSLPPPRIPFLPLTPILSPPLPVLSPAPPPNPIRSLGYRAAMIRLRAEAASTSHSPPSPPPFILSPNRSDACSSGIPTPLPLSAPISSPPLQLPFASRRKDRPKGAPVSTDTELGGYMREFETRVRRDTDKIYSRLDDEQSERQLLAGWLNMLFRDRHAHAYARHLMETEARLSREAWVRSIDASDLARGEVMSLRTTVLGQTTEIRELHVADRRRQIVTSKMLRSDHRRFAEIKGLRTADRIGDHTTGTGDSPTWIGDSLAGTGNRTTGTAGTRWSLLSITGSIPASKALEDDEDDDMDIEADEEEEKEHPAPADSVVVTSTAADQAPSAEETEPFETDESAATPPPHPAYRMTARISIPAPVPVPAWSDSEIVRLLAISSPPASPLSPWSSPPPRIPFPLLPPILSPPSPVLSPAPPPSPIRSLGYRAAMIRLRAEAASTSHSPPLQLPSASHREDRPEVTLPPRKKLGIALGPGYEVGESSSAAAARPAGGLRADYGFVATMNREIMRDPERELVAGRLNMLFRDRRAYAYTHHLMETEARMSREVWVRATAASDLVRGEVMSLHTTVLGQMSKIRELQAADRKRQIVISELMRTDHRRSTEAQVTALQGQQGLAGGVNLPISASGSQPPGNTKKDKIQQTQSKAKKNKVEAYFRNVRTSLLNKKSVVNIKDLASVSNSKLNVHSDLQCATCVDLLTRSRGNNLYTLSVGDMMASLPICLLSKASKTKSWLWHRRLSHLNYGAINHLARQGIVQGLSKLKFKKDHPSSACTMGKSKKKSHKPKSGDTNQEKLYLLHMDLCGPISKDEAPDFIIKFLKMIQVRLKVLVRRIRTDNGTEFVNQTLSEYYEHVVISHEASIALSSHENLGKIQLKADIGIFIGYALTKKAFLIYNRRFGVSKPLFDELLTPSPSVDPLAPKVIAPIDEVVAPKLAESTDSPSSTTFDQDAPSPSKSQTTPETQPPIISQDVEKDNHDNEVAHMGNDSIFAMPIPEVTSDQSSSTVSSHTIVHPDHQIPQHNSKCTKDHPLDNIIGQLSRPVSTRLQLHEQALFCYYDAFLTSVEPMTYKDALTQSCWIKAMQEELNEFKRLEVWELVPRPDKVMVITLKWIYKVKLDELGGILKNKARLVACGYRQEEGINFKEYFVPVARLEAIRIFLAYPAHKNMVVYQIDVKTAFLNGNLREEVYVSQPDGFADQDNPNHVYKLKKALYESPPLAFDAKLNEGKELVVHKSDEKKSEGIISVEDDSDEDDKFSPTPPKEPTPSIDSSKGKAVAIIEEPMNKHVNLFVNYVGIEDQLSAKHQLAVKGLSKYRASESNIRRIQVKDTVKEVKDYLKTYSSAGMDISWYVEGIR</sequence>
<feature type="region of interest" description="Disordered" evidence="1">
    <location>
        <begin position="863"/>
        <end position="890"/>
    </location>
</feature>
<dbReference type="InterPro" id="IPR013103">
    <property type="entry name" value="RVT_2"/>
</dbReference>
<feature type="compositionally biased region" description="Acidic residues" evidence="1">
    <location>
        <begin position="132"/>
        <end position="161"/>
    </location>
</feature>
<feature type="region of interest" description="Disordered" evidence="1">
    <location>
        <begin position="1176"/>
        <end position="1210"/>
    </location>
</feature>
<dbReference type="Pfam" id="PF07727">
    <property type="entry name" value="RVT_2"/>
    <property type="match status" value="1"/>
</dbReference>
<feature type="compositionally biased region" description="Acidic residues" evidence="1">
    <location>
        <begin position="105"/>
        <end position="122"/>
    </location>
</feature>
<dbReference type="Gene3D" id="3.30.420.10">
    <property type="entry name" value="Ribonuclease H-like superfamily/Ribonuclease H"/>
    <property type="match status" value="1"/>
</dbReference>
<comment type="caution">
    <text evidence="4">The sequence shown here is derived from an EMBL/GenBank/DDBJ whole genome shotgun (WGS) entry which is preliminary data.</text>
</comment>